<dbReference type="Gene3D" id="3.40.710.10">
    <property type="entry name" value="DD-peptidase/beta-lactamase superfamily"/>
    <property type="match status" value="1"/>
</dbReference>
<name>A0ABU5K532_9BACI</name>
<feature type="domain" description="Beta-lactamase-related" evidence="2">
    <location>
        <begin position="1"/>
        <end position="203"/>
    </location>
</feature>
<dbReference type="RefSeq" id="WP_374219908.1">
    <property type="nucleotide sequence ID" value="NZ_JAXOVW010000233.1"/>
</dbReference>
<dbReference type="Proteomes" id="UP001291930">
    <property type="component" value="Unassembled WGS sequence"/>
</dbReference>
<protein>
    <submittedName>
        <fullName evidence="3">Serine hydrolase domain-containing protein</fullName>
        <ecNumber evidence="3">3.1.1.103</ecNumber>
    </submittedName>
</protein>
<dbReference type="EC" id="3.1.1.103" evidence="3"/>
<feature type="transmembrane region" description="Helical" evidence="1">
    <location>
        <begin position="240"/>
        <end position="262"/>
    </location>
</feature>
<keyword evidence="3" id="KW-0378">Hydrolase</keyword>
<dbReference type="PANTHER" id="PTHR46825">
    <property type="entry name" value="D-ALANYL-D-ALANINE-CARBOXYPEPTIDASE/ENDOPEPTIDASE AMPH"/>
    <property type="match status" value="1"/>
</dbReference>
<comment type="caution">
    <text evidence="3">The sequence shown here is derived from an EMBL/GenBank/DDBJ whole genome shotgun (WGS) entry which is preliminary data.</text>
</comment>
<evidence type="ECO:0000259" key="2">
    <source>
        <dbReference type="Pfam" id="PF00144"/>
    </source>
</evidence>
<keyword evidence="1" id="KW-1133">Transmembrane helix</keyword>
<dbReference type="InterPro" id="IPR001466">
    <property type="entry name" value="Beta-lactam-related"/>
</dbReference>
<dbReference type="InterPro" id="IPR012338">
    <property type="entry name" value="Beta-lactam/transpept-like"/>
</dbReference>
<dbReference type="Pfam" id="PF00144">
    <property type="entry name" value="Beta-lactamase"/>
    <property type="match status" value="1"/>
</dbReference>
<dbReference type="PANTHER" id="PTHR46825:SF9">
    <property type="entry name" value="BETA-LACTAMASE-RELATED DOMAIN-CONTAINING PROTEIN"/>
    <property type="match status" value="1"/>
</dbReference>
<dbReference type="EMBL" id="JAXOVW010000233">
    <property type="protein sequence ID" value="MDZ5610750.1"/>
    <property type="molecule type" value="Genomic_DNA"/>
</dbReference>
<gene>
    <name evidence="3" type="ORF">U2I54_28135</name>
</gene>
<organism evidence="3 4">
    <name type="scientific">Bacillus bingmayongensis</name>
    <dbReference type="NCBI Taxonomy" id="1150157"/>
    <lineage>
        <taxon>Bacteria</taxon>
        <taxon>Bacillati</taxon>
        <taxon>Bacillota</taxon>
        <taxon>Bacilli</taxon>
        <taxon>Bacillales</taxon>
        <taxon>Bacillaceae</taxon>
        <taxon>Bacillus</taxon>
    </lineage>
</organism>
<evidence type="ECO:0000256" key="1">
    <source>
        <dbReference type="SAM" id="Phobius"/>
    </source>
</evidence>
<accession>A0ABU5K532</accession>
<proteinExistence type="predicted"/>
<keyword evidence="1" id="KW-0472">Membrane</keyword>
<reference evidence="4" key="1">
    <citation type="submission" date="2023-11" db="EMBL/GenBank/DDBJ databases">
        <title>Genome Sequence of Bacillus pseudomycoides stain BUPM19.</title>
        <authorList>
            <person name="Farhat A."/>
        </authorList>
    </citation>
    <scope>NUCLEOTIDE SEQUENCE [LARGE SCALE GENOMIC DNA]</scope>
    <source>
        <strain evidence="4">BUPM19</strain>
    </source>
</reference>
<keyword evidence="1" id="KW-0812">Transmembrane</keyword>
<feature type="non-terminal residue" evidence="3">
    <location>
        <position position="274"/>
    </location>
</feature>
<dbReference type="GO" id="GO:0016787">
    <property type="term" value="F:hydrolase activity"/>
    <property type="evidence" value="ECO:0007669"/>
    <property type="project" value="UniProtKB-KW"/>
</dbReference>
<sequence>MNHTSSLSTNDGQVSISQGDKTLKEHIKSLANTELTYPVGDQYQYSNLNYNILGLVIEEVTNKSYKEYINEFIFKPLEMNNSYANPKDDINNVIAAGYQTVFGLKMPTKQLIHEGTVSSGYLISSVKDMANYMIVQLNQGEFKGKSILSANAINTMHHPSTFIGNDTYYAMGWEVNNEGISHNGWTENTYSKIVLDGEYGISLQINSMDYFNLNEYDAIISGINKLVHNEEPSISDSNPFMKYVIINLNLLTIVVLVAWSAYRIFKPKRRKVTT</sequence>
<evidence type="ECO:0000313" key="3">
    <source>
        <dbReference type="EMBL" id="MDZ5610750.1"/>
    </source>
</evidence>
<dbReference type="InterPro" id="IPR050491">
    <property type="entry name" value="AmpC-like"/>
</dbReference>
<dbReference type="SUPFAM" id="SSF56601">
    <property type="entry name" value="beta-lactamase/transpeptidase-like"/>
    <property type="match status" value="1"/>
</dbReference>
<keyword evidence="4" id="KW-1185">Reference proteome</keyword>
<evidence type="ECO:0000313" key="4">
    <source>
        <dbReference type="Proteomes" id="UP001291930"/>
    </source>
</evidence>